<proteinExistence type="predicted"/>
<name>A0ABV5K7H0_9ACTN</name>
<gene>
    <name evidence="2" type="ORF">ACFFRI_06515</name>
</gene>
<evidence type="ECO:0000313" key="3">
    <source>
        <dbReference type="Proteomes" id="UP001589750"/>
    </source>
</evidence>
<dbReference type="EMBL" id="JBHMDG010000008">
    <property type="protein sequence ID" value="MFB9312693.1"/>
    <property type="molecule type" value="Genomic_DNA"/>
</dbReference>
<dbReference type="Proteomes" id="UP001589750">
    <property type="component" value="Unassembled WGS sequence"/>
</dbReference>
<protein>
    <submittedName>
        <fullName evidence="2">Uncharacterized protein</fullName>
    </submittedName>
</protein>
<feature type="compositionally biased region" description="Low complexity" evidence="1">
    <location>
        <begin position="18"/>
        <end position="27"/>
    </location>
</feature>
<feature type="region of interest" description="Disordered" evidence="1">
    <location>
        <begin position="1"/>
        <end position="27"/>
    </location>
</feature>
<evidence type="ECO:0000313" key="2">
    <source>
        <dbReference type="EMBL" id="MFB9312693.1"/>
    </source>
</evidence>
<comment type="caution">
    <text evidence="2">The sequence shown here is derived from an EMBL/GenBank/DDBJ whole genome shotgun (WGS) entry which is preliminary data.</text>
</comment>
<accession>A0ABV5K7H0</accession>
<keyword evidence="3" id="KW-1185">Reference proteome</keyword>
<reference evidence="2 3" key="1">
    <citation type="submission" date="2024-09" db="EMBL/GenBank/DDBJ databases">
        <authorList>
            <person name="Sun Q."/>
            <person name="Mori K."/>
        </authorList>
    </citation>
    <scope>NUCLEOTIDE SEQUENCE [LARGE SCALE GENOMIC DNA]</scope>
    <source>
        <strain evidence="2 3">JCM 9626</strain>
    </source>
</reference>
<sequence>MSTTNDEVPTEQVAGPTALELPADLDQLPPDLATPVAAWFRHHGVDPDRVLPGTLVERDEVQQSLSWRELIDGQVRVRTRLPPVLRGRHWPARFPEAWCRHASPAVP</sequence>
<organism evidence="2 3">
    <name type="scientific">Nocardioides plantarum</name>
    <dbReference type="NCBI Taxonomy" id="29299"/>
    <lineage>
        <taxon>Bacteria</taxon>
        <taxon>Bacillati</taxon>
        <taxon>Actinomycetota</taxon>
        <taxon>Actinomycetes</taxon>
        <taxon>Propionibacteriales</taxon>
        <taxon>Nocardioidaceae</taxon>
        <taxon>Nocardioides</taxon>
    </lineage>
</organism>
<dbReference type="RefSeq" id="WP_140008137.1">
    <property type="nucleotide sequence ID" value="NZ_JBHMDG010000008.1"/>
</dbReference>
<evidence type="ECO:0000256" key="1">
    <source>
        <dbReference type="SAM" id="MobiDB-lite"/>
    </source>
</evidence>